<keyword evidence="1" id="KW-0378">Hydrolase</keyword>
<gene>
    <name evidence="2" type="ORF">N47_A12800</name>
</gene>
<dbReference type="InterPro" id="IPR003477">
    <property type="entry name" value="PemK-like"/>
</dbReference>
<organism evidence="2">
    <name type="scientific">uncultured Desulfobacterium sp</name>
    <dbReference type="NCBI Taxonomy" id="201089"/>
    <lineage>
        <taxon>Bacteria</taxon>
        <taxon>Pseudomonadati</taxon>
        <taxon>Thermodesulfobacteriota</taxon>
        <taxon>Desulfobacteria</taxon>
        <taxon>Desulfobacterales</taxon>
        <taxon>Desulfobacteriaceae</taxon>
        <taxon>Desulfobacterium</taxon>
        <taxon>environmental samples</taxon>
    </lineage>
</organism>
<keyword evidence="1" id="KW-0540">Nuclease</keyword>
<dbReference type="AlphaFoldDB" id="E1Y9K7"/>
<dbReference type="PIRSF" id="PIRSF033490">
    <property type="entry name" value="MazF"/>
    <property type="match status" value="1"/>
</dbReference>
<dbReference type="GO" id="GO:0003677">
    <property type="term" value="F:DNA binding"/>
    <property type="evidence" value="ECO:0007669"/>
    <property type="project" value="InterPro"/>
</dbReference>
<reference evidence="2" key="1">
    <citation type="journal article" date="2011" name="Environ. Microbiol.">
        <title>Genomic insights into the metabolic potential of the polycyclic aromatic hydrocarbon degrading sulfate-reducing Deltaproteobacterium N47.</title>
        <authorList>
            <person name="Bergmann F."/>
            <person name="Selesi D."/>
            <person name="Weinmaier T."/>
            <person name="Tischler P."/>
            <person name="Rattei T."/>
            <person name="Meckenstock R.U."/>
        </authorList>
    </citation>
    <scope>NUCLEOTIDE SEQUENCE</scope>
</reference>
<comment type="function">
    <text evidence="1">Toxic component of a type II toxin-antitoxin (TA) system.</text>
</comment>
<dbReference type="GO" id="GO:0016787">
    <property type="term" value="F:hydrolase activity"/>
    <property type="evidence" value="ECO:0007669"/>
    <property type="project" value="UniProtKB-KW"/>
</dbReference>
<keyword evidence="1" id="KW-0255">Endonuclease</keyword>
<dbReference type="Gene3D" id="2.30.30.110">
    <property type="match status" value="1"/>
</dbReference>
<dbReference type="PANTHER" id="PTHR33988:SF2">
    <property type="entry name" value="ENDORIBONUCLEASE MAZF"/>
    <property type="match status" value="1"/>
</dbReference>
<dbReference type="GO" id="GO:0004521">
    <property type="term" value="F:RNA endonuclease activity"/>
    <property type="evidence" value="ECO:0007669"/>
    <property type="project" value="TreeGrafter"/>
</dbReference>
<dbReference type="EMBL" id="FR695864">
    <property type="protein sequence ID" value="CBX27251.1"/>
    <property type="molecule type" value="Genomic_DNA"/>
</dbReference>
<dbReference type="GO" id="GO:0016075">
    <property type="term" value="P:rRNA catabolic process"/>
    <property type="evidence" value="ECO:0007669"/>
    <property type="project" value="TreeGrafter"/>
</dbReference>
<dbReference type="EC" id="3.1.-.-" evidence="1"/>
<dbReference type="SUPFAM" id="SSF50118">
    <property type="entry name" value="Cell growth inhibitor/plasmid maintenance toxic component"/>
    <property type="match status" value="1"/>
</dbReference>
<dbReference type="Pfam" id="PF02452">
    <property type="entry name" value="PemK_toxin"/>
    <property type="match status" value="1"/>
</dbReference>
<dbReference type="InterPro" id="IPR011067">
    <property type="entry name" value="Plasmid_toxin/cell-grow_inhib"/>
</dbReference>
<name>E1Y9K7_9BACT</name>
<sequence>MHAYQTQQNHWTRVMVIKQGEIFWIDLAEPKGSEPGYRHPYIVIQNNLFNASRINTVVVCSLTGNLNRAKAPGNVLLNKGEANLPQKNVVNISQIFTVNKSDLVEKLGQVSEKRMTEILDGIKLLTEPREV</sequence>
<protein>
    <recommendedName>
        <fullName evidence="1">mRNA interferase</fullName>
        <ecNumber evidence="1">3.1.-.-</ecNumber>
    </recommendedName>
</protein>
<dbReference type="GO" id="GO:0006402">
    <property type="term" value="P:mRNA catabolic process"/>
    <property type="evidence" value="ECO:0007669"/>
    <property type="project" value="TreeGrafter"/>
</dbReference>
<dbReference type="PANTHER" id="PTHR33988">
    <property type="entry name" value="ENDORIBONUCLEASE MAZF-RELATED"/>
    <property type="match status" value="1"/>
</dbReference>
<evidence type="ECO:0000256" key="1">
    <source>
        <dbReference type="PIRNR" id="PIRNR033490"/>
    </source>
</evidence>
<accession>E1Y9K7</accession>
<proteinExistence type="inferred from homology"/>
<evidence type="ECO:0000313" key="2">
    <source>
        <dbReference type="EMBL" id="CBX27251.1"/>
    </source>
</evidence>
<comment type="similarity">
    <text evidence="1">Belongs to the PemK/MazF family.</text>
</comment>